<feature type="domain" description="RNA polymerase sigma-70 region 4" evidence="7">
    <location>
        <begin position="288"/>
        <end position="338"/>
    </location>
</feature>
<dbReference type="AlphaFoldDB" id="A0A2V3IP03"/>
<comment type="similarity">
    <text evidence="1">Belongs to the sigma-70 factor family.</text>
</comment>
<protein>
    <submittedName>
        <fullName evidence="8">RNA polymerase sigma factor SigA</fullName>
    </submittedName>
</protein>
<dbReference type="Gene3D" id="1.20.120.1810">
    <property type="match status" value="1"/>
</dbReference>
<dbReference type="Gene3D" id="1.10.10.10">
    <property type="entry name" value="Winged helix-like DNA-binding domain superfamily/Winged helix DNA-binding domain"/>
    <property type="match status" value="1"/>
</dbReference>
<dbReference type="EMBL" id="NBIV01000110">
    <property type="protein sequence ID" value="PXF43815.1"/>
    <property type="molecule type" value="Genomic_DNA"/>
</dbReference>
<evidence type="ECO:0000256" key="5">
    <source>
        <dbReference type="ARBA" id="ARBA00023163"/>
    </source>
</evidence>
<keyword evidence="3" id="KW-0731">Sigma factor</keyword>
<feature type="region of interest" description="Disordered" evidence="6">
    <location>
        <begin position="92"/>
        <end position="126"/>
    </location>
</feature>
<keyword evidence="5" id="KW-0804">Transcription</keyword>
<feature type="region of interest" description="Disordered" evidence="6">
    <location>
        <begin position="249"/>
        <end position="272"/>
    </location>
</feature>
<dbReference type="InterPro" id="IPR013324">
    <property type="entry name" value="RNA_pol_sigma_r3/r4-like"/>
</dbReference>
<dbReference type="InterPro" id="IPR050239">
    <property type="entry name" value="Sigma-70_RNA_pol_init_factors"/>
</dbReference>
<keyword evidence="2" id="KW-0805">Transcription regulation</keyword>
<keyword evidence="9" id="KW-1185">Reference proteome</keyword>
<dbReference type="PANTHER" id="PTHR30603">
    <property type="entry name" value="RNA POLYMERASE SIGMA FACTOR RPO"/>
    <property type="match status" value="1"/>
</dbReference>
<accession>A0A2V3IP03</accession>
<proteinExistence type="inferred from homology"/>
<gene>
    <name evidence="8" type="ORF">BWQ96_06436</name>
</gene>
<evidence type="ECO:0000256" key="2">
    <source>
        <dbReference type="ARBA" id="ARBA00023015"/>
    </source>
</evidence>
<dbReference type="Proteomes" id="UP000247409">
    <property type="component" value="Unassembled WGS sequence"/>
</dbReference>
<organism evidence="8 9">
    <name type="scientific">Gracilariopsis chorda</name>
    <dbReference type="NCBI Taxonomy" id="448386"/>
    <lineage>
        <taxon>Eukaryota</taxon>
        <taxon>Rhodophyta</taxon>
        <taxon>Florideophyceae</taxon>
        <taxon>Rhodymeniophycidae</taxon>
        <taxon>Gracilariales</taxon>
        <taxon>Gracilariaceae</taxon>
        <taxon>Gracilariopsis</taxon>
    </lineage>
</organism>
<dbReference type="GO" id="GO:0003677">
    <property type="term" value="F:DNA binding"/>
    <property type="evidence" value="ECO:0007669"/>
    <property type="project" value="UniProtKB-KW"/>
</dbReference>
<evidence type="ECO:0000256" key="4">
    <source>
        <dbReference type="ARBA" id="ARBA00023125"/>
    </source>
</evidence>
<evidence type="ECO:0000313" key="9">
    <source>
        <dbReference type="Proteomes" id="UP000247409"/>
    </source>
</evidence>
<keyword evidence="4" id="KW-0238">DNA-binding</keyword>
<evidence type="ECO:0000256" key="1">
    <source>
        <dbReference type="ARBA" id="ARBA00007788"/>
    </source>
</evidence>
<dbReference type="PANTHER" id="PTHR30603:SF47">
    <property type="entry name" value="RNA POLYMERASE SIGMA FACTOR SIGD, CHLOROPLASTIC"/>
    <property type="match status" value="1"/>
</dbReference>
<evidence type="ECO:0000313" key="8">
    <source>
        <dbReference type="EMBL" id="PXF43815.1"/>
    </source>
</evidence>
<dbReference type="SUPFAM" id="SSF88946">
    <property type="entry name" value="Sigma2 domain of RNA polymerase sigma factors"/>
    <property type="match status" value="1"/>
</dbReference>
<dbReference type="NCBIfam" id="TIGR02937">
    <property type="entry name" value="sigma70-ECF"/>
    <property type="match status" value="1"/>
</dbReference>
<dbReference type="GO" id="GO:0006352">
    <property type="term" value="P:DNA-templated transcription initiation"/>
    <property type="evidence" value="ECO:0007669"/>
    <property type="project" value="InterPro"/>
</dbReference>
<dbReference type="SUPFAM" id="SSF88659">
    <property type="entry name" value="Sigma3 and sigma4 domains of RNA polymerase sigma factors"/>
    <property type="match status" value="1"/>
</dbReference>
<evidence type="ECO:0000256" key="3">
    <source>
        <dbReference type="ARBA" id="ARBA00023082"/>
    </source>
</evidence>
<dbReference type="InterPro" id="IPR013325">
    <property type="entry name" value="RNA_pol_sigma_r2"/>
</dbReference>
<dbReference type="InterPro" id="IPR007630">
    <property type="entry name" value="RNA_pol_sigma70_r4"/>
</dbReference>
<name>A0A2V3IP03_9FLOR</name>
<evidence type="ECO:0000256" key="6">
    <source>
        <dbReference type="SAM" id="MobiDB-lite"/>
    </source>
</evidence>
<dbReference type="GO" id="GO:0016987">
    <property type="term" value="F:sigma factor activity"/>
    <property type="evidence" value="ECO:0007669"/>
    <property type="project" value="UniProtKB-KW"/>
</dbReference>
<dbReference type="Pfam" id="PF04545">
    <property type="entry name" value="Sigma70_r4"/>
    <property type="match status" value="1"/>
</dbReference>
<reference evidence="8 9" key="1">
    <citation type="journal article" date="2018" name="Mol. Biol. Evol.">
        <title>Analysis of the draft genome of the red seaweed Gracilariopsis chorda provides insights into genome size evolution in Rhodophyta.</title>
        <authorList>
            <person name="Lee J."/>
            <person name="Yang E.C."/>
            <person name="Graf L."/>
            <person name="Yang J.H."/>
            <person name="Qiu H."/>
            <person name="Zel Zion U."/>
            <person name="Chan C.X."/>
            <person name="Stephens T.G."/>
            <person name="Weber A.P.M."/>
            <person name="Boo G.H."/>
            <person name="Boo S.M."/>
            <person name="Kim K.M."/>
            <person name="Shin Y."/>
            <person name="Jung M."/>
            <person name="Lee S.J."/>
            <person name="Yim H.S."/>
            <person name="Lee J.H."/>
            <person name="Bhattacharya D."/>
            <person name="Yoon H.S."/>
        </authorList>
    </citation>
    <scope>NUCLEOTIDE SEQUENCE [LARGE SCALE GENOMIC DNA]</scope>
    <source>
        <strain evidence="8 9">SKKU-2015</strain>
        <tissue evidence="8">Whole body</tissue>
    </source>
</reference>
<dbReference type="InterPro" id="IPR000943">
    <property type="entry name" value="RNA_pol_sigma70"/>
</dbReference>
<comment type="caution">
    <text evidence="8">The sequence shown here is derived from an EMBL/GenBank/DDBJ whole genome shotgun (WGS) entry which is preliminary data.</text>
</comment>
<feature type="compositionally biased region" description="Basic and acidic residues" evidence="6">
    <location>
        <begin position="92"/>
        <end position="104"/>
    </location>
</feature>
<dbReference type="STRING" id="448386.A0A2V3IP03"/>
<dbReference type="InterPro" id="IPR014284">
    <property type="entry name" value="RNA_pol_sigma-70_dom"/>
</dbReference>
<sequence length="350" mass="39537">MSQLAEGFNAATTMEWRKQTGFLTSVPLSPPEKINHTCTSVTRHRPIAQLRTVSPSQRAHIDHETVPLAEPVSAPNETELLRQIRPLYDQRRAEQAQKNDRKTENQGAPCDHSEEENHDARSSSFQSAIRARNKLVSMNMYIVHHAAARVAKMAKCEKADLVQEGAIALIRAAERFDIAQFSHVKFATYGYRAVWTAVWRAVAPASDIVRIPSRLRESLVRDNKKVHMSQAQADHLRSLLYPARLDKPLKRDEPTTLGDLVPTERPSPSSVLSREFSRKEIRDACYRSLPKRWASVLASRFGLEQDLPKSIKEVATEFGISNPRVTQIVLAALERLKKKEPDLVDLLCDV</sequence>
<dbReference type="PRINTS" id="PR00046">
    <property type="entry name" value="SIGMA70FCT"/>
</dbReference>
<evidence type="ECO:0000259" key="7">
    <source>
        <dbReference type="Pfam" id="PF04545"/>
    </source>
</evidence>
<dbReference type="InterPro" id="IPR036388">
    <property type="entry name" value="WH-like_DNA-bd_sf"/>
</dbReference>